<accession>X1PB96</accession>
<evidence type="ECO:0000313" key="1">
    <source>
        <dbReference type="EMBL" id="GAI28194.1"/>
    </source>
</evidence>
<comment type="caution">
    <text evidence="1">The sequence shown here is derived from an EMBL/GenBank/DDBJ whole genome shotgun (WGS) entry which is preliminary data.</text>
</comment>
<dbReference type="AlphaFoldDB" id="X1PB96"/>
<dbReference type="EMBL" id="BARV01016539">
    <property type="protein sequence ID" value="GAI28194.1"/>
    <property type="molecule type" value="Genomic_DNA"/>
</dbReference>
<organism evidence="1">
    <name type="scientific">marine sediment metagenome</name>
    <dbReference type="NCBI Taxonomy" id="412755"/>
    <lineage>
        <taxon>unclassified sequences</taxon>
        <taxon>metagenomes</taxon>
        <taxon>ecological metagenomes</taxon>
    </lineage>
</organism>
<reference evidence="1" key="1">
    <citation type="journal article" date="2014" name="Front. Microbiol.">
        <title>High frequency of phylogenetically diverse reductive dehalogenase-homologous genes in deep subseafloor sedimentary metagenomes.</title>
        <authorList>
            <person name="Kawai M."/>
            <person name="Futagami T."/>
            <person name="Toyoda A."/>
            <person name="Takaki Y."/>
            <person name="Nishi S."/>
            <person name="Hori S."/>
            <person name="Arai W."/>
            <person name="Tsubouchi T."/>
            <person name="Morono Y."/>
            <person name="Uchiyama I."/>
            <person name="Ito T."/>
            <person name="Fujiyama A."/>
            <person name="Inagaki F."/>
            <person name="Takami H."/>
        </authorList>
    </citation>
    <scope>NUCLEOTIDE SEQUENCE</scope>
    <source>
        <strain evidence="1">Expedition CK06-06</strain>
    </source>
</reference>
<protein>
    <submittedName>
        <fullName evidence="1">Uncharacterized protein</fullName>
    </submittedName>
</protein>
<name>X1PB96_9ZZZZ</name>
<gene>
    <name evidence="1" type="ORF">S06H3_28359</name>
</gene>
<sequence>MDSCDSSHRRASNSILRLDIGILRHSKAGSPNAGFVAHFAKSENVKRNWAEG</sequence>
<proteinExistence type="predicted"/>